<sequence length="114" mass="13225">MCSIVYFGRVKYVNQPTPIYSDLEICFNKLDLKSPTLQGRDEKVNLEIEKDRHRPEPPILHGKYFLNITENPKPTETSSYINVKNDAVYNLAKLRKRAINKLLKLLKLCKSLSC</sequence>
<reference evidence="1" key="1">
    <citation type="journal article" date="2019" name="bioRxiv">
        <title>The Genome of the Zebra Mussel, Dreissena polymorpha: A Resource for Invasive Species Research.</title>
        <authorList>
            <person name="McCartney M.A."/>
            <person name="Auch B."/>
            <person name="Kono T."/>
            <person name="Mallez S."/>
            <person name="Zhang Y."/>
            <person name="Obille A."/>
            <person name="Becker A."/>
            <person name="Abrahante J.E."/>
            <person name="Garbe J."/>
            <person name="Badalamenti J.P."/>
            <person name="Herman A."/>
            <person name="Mangelson H."/>
            <person name="Liachko I."/>
            <person name="Sullivan S."/>
            <person name="Sone E.D."/>
            <person name="Koren S."/>
            <person name="Silverstein K.A.T."/>
            <person name="Beckman K.B."/>
            <person name="Gohl D.M."/>
        </authorList>
    </citation>
    <scope>NUCLEOTIDE SEQUENCE</scope>
    <source>
        <strain evidence="1">Duluth1</strain>
        <tissue evidence="1">Whole animal</tissue>
    </source>
</reference>
<keyword evidence="2" id="KW-1185">Reference proteome</keyword>
<protein>
    <submittedName>
        <fullName evidence="1">Uncharacterized protein</fullName>
    </submittedName>
</protein>
<comment type="caution">
    <text evidence="1">The sequence shown here is derived from an EMBL/GenBank/DDBJ whole genome shotgun (WGS) entry which is preliminary data.</text>
</comment>
<reference evidence="1" key="2">
    <citation type="submission" date="2020-11" db="EMBL/GenBank/DDBJ databases">
        <authorList>
            <person name="McCartney M.A."/>
            <person name="Auch B."/>
            <person name="Kono T."/>
            <person name="Mallez S."/>
            <person name="Becker A."/>
            <person name="Gohl D.M."/>
            <person name="Silverstein K.A.T."/>
            <person name="Koren S."/>
            <person name="Bechman K.B."/>
            <person name="Herman A."/>
            <person name="Abrahante J.E."/>
            <person name="Garbe J."/>
        </authorList>
    </citation>
    <scope>NUCLEOTIDE SEQUENCE</scope>
    <source>
        <strain evidence="1">Duluth1</strain>
        <tissue evidence="1">Whole animal</tissue>
    </source>
</reference>
<proteinExistence type="predicted"/>
<evidence type="ECO:0000313" key="1">
    <source>
        <dbReference type="EMBL" id="KAH3850859.1"/>
    </source>
</evidence>
<name>A0A9D4R0X3_DREPO</name>
<dbReference type="AlphaFoldDB" id="A0A9D4R0X3"/>
<gene>
    <name evidence="1" type="ORF">DPMN_093334</name>
</gene>
<organism evidence="1 2">
    <name type="scientific">Dreissena polymorpha</name>
    <name type="common">Zebra mussel</name>
    <name type="synonym">Mytilus polymorpha</name>
    <dbReference type="NCBI Taxonomy" id="45954"/>
    <lineage>
        <taxon>Eukaryota</taxon>
        <taxon>Metazoa</taxon>
        <taxon>Spiralia</taxon>
        <taxon>Lophotrochozoa</taxon>
        <taxon>Mollusca</taxon>
        <taxon>Bivalvia</taxon>
        <taxon>Autobranchia</taxon>
        <taxon>Heteroconchia</taxon>
        <taxon>Euheterodonta</taxon>
        <taxon>Imparidentia</taxon>
        <taxon>Neoheterodontei</taxon>
        <taxon>Myida</taxon>
        <taxon>Dreissenoidea</taxon>
        <taxon>Dreissenidae</taxon>
        <taxon>Dreissena</taxon>
    </lineage>
</organism>
<accession>A0A9D4R0X3</accession>
<evidence type="ECO:0000313" key="2">
    <source>
        <dbReference type="Proteomes" id="UP000828390"/>
    </source>
</evidence>
<dbReference type="EMBL" id="JAIWYP010000003">
    <property type="protein sequence ID" value="KAH3850859.1"/>
    <property type="molecule type" value="Genomic_DNA"/>
</dbReference>
<dbReference type="Proteomes" id="UP000828390">
    <property type="component" value="Unassembled WGS sequence"/>
</dbReference>